<dbReference type="AlphaFoldDB" id="A0A834SY05"/>
<evidence type="ECO:0000313" key="2">
    <source>
        <dbReference type="EMBL" id="KAF7812229.1"/>
    </source>
</evidence>
<reference evidence="2" key="1">
    <citation type="submission" date="2020-09" db="EMBL/GenBank/DDBJ databases">
        <title>Genome-Enabled Discovery of Anthraquinone Biosynthesis in Senna tora.</title>
        <authorList>
            <person name="Kang S.-H."/>
            <person name="Pandey R.P."/>
            <person name="Lee C.-M."/>
            <person name="Sim J.-S."/>
            <person name="Jeong J.-T."/>
            <person name="Choi B.-S."/>
            <person name="Jung M."/>
            <person name="Ginzburg D."/>
            <person name="Zhao K."/>
            <person name="Won S.Y."/>
            <person name="Oh T.-J."/>
            <person name="Yu Y."/>
            <person name="Kim N.-H."/>
            <person name="Lee O.R."/>
            <person name="Lee T.-H."/>
            <person name="Bashyal P."/>
            <person name="Kim T.-S."/>
            <person name="Lee W.-H."/>
            <person name="Kawkins C."/>
            <person name="Kim C.-K."/>
            <person name="Kim J.S."/>
            <person name="Ahn B.O."/>
            <person name="Rhee S.Y."/>
            <person name="Sohng J.K."/>
        </authorList>
    </citation>
    <scope>NUCLEOTIDE SEQUENCE</scope>
    <source>
        <tissue evidence="2">Leaf</tissue>
    </source>
</reference>
<feature type="compositionally biased region" description="Low complexity" evidence="1">
    <location>
        <begin position="138"/>
        <end position="156"/>
    </location>
</feature>
<protein>
    <submittedName>
        <fullName evidence="2">Exocyst complex component EXO70A1-like</fullName>
    </submittedName>
</protein>
<dbReference type="InterPro" id="IPR016159">
    <property type="entry name" value="Cullin_repeat-like_dom_sf"/>
</dbReference>
<dbReference type="GO" id="GO:0000145">
    <property type="term" value="C:exocyst"/>
    <property type="evidence" value="ECO:0007669"/>
    <property type="project" value="InterPro"/>
</dbReference>
<name>A0A834SY05_9FABA</name>
<dbReference type="OrthoDB" id="1922221at2759"/>
<organism evidence="2 3">
    <name type="scientific">Senna tora</name>
    <dbReference type="NCBI Taxonomy" id="362788"/>
    <lineage>
        <taxon>Eukaryota</taxon>
        <taxon>Viridiplantae</taxon>
        <taxon>Streptophyta</taxon>
        <taxon>Embryophyta</taxon>
        <taxon>Tracheophyta</taxon>
        <taxon>Spermatophyta</taxon>
        <taxon>Magnoliopsida</taxon>
        <taxon>eudicotyledons</taxon>
        <taxon>Gunneridae</taxon>
        <taxon>Pentapetalae</taxon>
        <taxon>rosids</taxon>
        <taxon>fabids</taxon>
        <taxon>Fabales</taxon>
        <taxon>Fabaceae</taxon>
        <taxon>Caesalpinioideae</taxon>
        <taxon>Cassia clade</taxon>
        <taxon>Senna</taxon>
    </lineage>
</organism>
<proteinExistence type="predicted"/>
<dbReference type="Pfam" id="PF20669">
    <property type="entry name" value="Exo70_N"/>
    <property type="match status" value="1"/>
</dbReference>
<accession>A0A834SY05</accession>
<dbReference type="Gene3D" id="1.20.1280.170">
    <property type="entry name" value="Exocyst complex component Exo70"/>
    <property type="match status" value="1"/>
</dbReference>
<dbReference type="SUPFAM" id="SSF74788">
    <property type="entry name" value="Cullin repeat-like"/>
    <property type="match status" value="1"/>
</dbReference>
<dbReference type="PANTHER" id="PTHR12542:SF41">
    <property type="entry name" value="EXOCYST COMPLEX COMPONENT 7"/>
    <property type="match status" value="1"/>
</dbReference>
<evidence type="ECO:0000313" key="3">
    <source>
        <dbReference type="Proteomes" id="UP000634136"/>
    </source>
</evidence>
<dbReference type="InterPro" id="IPR004140">
    <property type="entry name" value="Exo70"/>
</dbReference>
<evidence type="ECO:0000256" key="1">
    <source>
        <dbReference type="SAM" id="MobiDB-lite"/>
    </source>
</evidence>
<dbReference type="GO" id="GO:0006887">
    <property type="term" value="P:exocytosis"/>
    <property type="evidence" value="ECO:0007669"/>
    <property type="project" value="InterPro"/>
</dbReference>
<keyword evidence="3" id="KW-1185">Reference proteome</keyword>
<feature type="region of interest" description="Disordered" evidence="1">
    <location>
        <begin position="136"/>
        <end position="164"/>
    </location>
</feature>
<gene>
    <name evidence="2" type="ORF">G2W53_033205</name>
</gene>
<dbReference type="PANTHER" id="PTHR12542">
    <property type="entry name" value="EXOCYST COMPLEX PROTEIN EXO70"/>
    <property type="match status" value="1"/>
</dbReference>
<sequence length="301" mass="33417">MSPDVLDYQAHLPSTFVGFVALSRASPCEFYSPPIVPELFILLNGGIMLSCYRLIKAEAKILKGPHDDLENYLEAIDQLRSNIQFFGSNKGFKSGDSVVNHANNLIAKAISMLEDEFKQLLSSYSQPVEPERLFDCLPNSMQPSSGSPGPEGDSIGMKPSSNHHFESQNNNIDVVVYTSPALVPPRILPLLHDITKQMVQAGHQQQLAKIYSLRSLCRARYIPCPGRPFKYHTTRRAASQCSDKPIAASGHLDAQKIFENPKILHVKTMAEVALEPCHDITIVAEYYEVDNNPINLKTVAK</sequence>
<dbReference type="Proteomes" id="UP000634136">
    <property type="component" value="Unassembled WGS sequence"/>
</dbReference>
<dbReference type="EMBL" id="JAAIUW010000010">
    <property type="protein sequence ID" value="KAF7812229.1"/>
    <property type="molecule type" value="Genomic_DNA"/>
</dbReference>
<comment type="caution">
    <text evidence="2">The sequence shown here is derived from an EMBL/GenBank/DDBJ whole genome shotgun (WGS) entry which is preliminary data.</text>
</comment>